<dbReference type="InterPro" id="IPR009091">
    <property type="entry name" value="RCC1/BLIP-II"/>
</dbReference>
<evidence type="ECO:0000313" key="2">
    <source>
        <dbReference type="Proteomes" id="UP000717585"/>
    </source>
</evidence>
<comment type="caution">
    <text evidence="1">The sequence shown here is derived from an EMBL/GenBank/DDBJ whole genome shotgun (WGS) entry which is preliminary data.</text>
</comment>
<evidence type="ECO:0000313" key="1">
    <source>
        <dbReference type="EMBL" id="KAG9397081.1"/>
    </source>
</evidence>
<proteinExistence type="predicted"/>
<sequence>MEGAESDGISIKEALINAHSVCVAITASVPGNIPSLLRHAYSRHFHSLMPLNVKDDDNITAISSASPEDLITMLTSIPPLEPTAQVLLDRARSILTDGPQLSMNIELTEGQDLPVALHTLLQGTLWAILMGAGANPDLESKLPAKIRELFQNEIQCLWFMCKKFAFCHRVAVQEQEFYLHEGREVVYYHTMYAGRLFTMRTDTDTALSRARMPRAITINSGAMTHIAQTPKGLWGWGANSFCQLGFQSDPANTAGPTRLTFPACPKVAELEASLPAWNKDELIISASLSDCRTFILTPVGVMVAGFAEWFGTPEDETVFRQITLPAQFIPDQIMHEDTTVVLCKGERQFIGGWNYQGKLGLGHTRDVTGFEELPFRVDRVFTNGDIFNIFLSNRRMQFAGEVPELISKSGLLPGFNVGDSCSTPTPLSMPFPVKGFFYAPHGLIWVTEGATYGWIERGGIGRFSVPFEVTHLGIDVSGQSGHEAMLCIRNTDGQWFMINTLVFDGQRSMVELNTRPVMTHGRVWPLSCDDHSQA</sequence>
<keyword evidence="2" id="KW-1185">Reference proteome</keyword>
<accession>A0A8J6AX68</accession>
<dbReference type="Gene3D" id="2.130.10.30">
    <property type="entry name" value="Regulator of chromosome condensation 1/beta-lactamase-inhibitor protein II"/>
    <property type="match status" value="1"/>
</dbReference>
<protein>
    <submittedName>
        <fullName evidence="1">Uncharacterized protein</fullName>
    </submittedName>
</protein>
<dbReference type="EMBL" id="JAHDYR010000003">
    <property type="protein sequence ID" value="KAG9397081.1"/>
    <property type="molecule type" value="Genomic_DNA"/>
</dbReference>
<organism evidence="1 2">
    <name type="scientific">Carpediemonas membranifera</name>
    <dbReference type="NCBI Taxonomy" id="201153"/>
    <lineage>
        <taxon>Eukaryota</taxon>
        <taxon>Metamonada</taxon>
        <taxon>Carpediemonas-like organisms</taxon>
        <taxon>Carpediemonas</taxon>
    </lineage>
</organism>
<dbReference type="SUPFAM" id="SSF50985">
    <property type="entry name" value="RCC1/BLIP-II"/>
    <property type="match status" value="1"/>
</dbReference>
<gene>
    <name evidence="1" type="ORF">J8273_0989</name>
</gene>
<name>A0A8J6AX68_9EUKA</name>
<reference evidence="1" key="1">
    <citation type="submission" date="2021-05" db="EMBL/GenBank/DDBJ databases">
        <title>A free-living protist that lacks canonical eukaryotic 1 DNA replication and segregation systems.</title>
        <authorList>
            <person name="Salas-Leiva D.E."/>
            <person name="Tromer E.C."/>
            <person name="Curtis B.A."/>
            <person name="Jerlstrom-Hultqvist J."/>
            <person name="Kolisko M."/>
            <person name="Yi Z."/>
            <person name="Salas-Leiva J.S."/>
            <person name="Gallot-Lavallee L."/>
            <person name="Kops G.J.P.L."/>
            <person name="Archibald J.M."/>
            <person name="Simpson A.G.B."/>
            <person name="Roger A.J."/>
        </authorList>
    </citation>
    <scope>NUCLEOTIDE SEQUENCE</scope>
    <source>
        <strain evidence="1">BICM</strain>
    </source>
</reference>
<dbReference type="Proteomes" id="UP000717585">
    <property type="component" value="Unassembled WGS sequence"/>
</dbReference>
<dbReference type="AlphaFoldDB" id="A0A8J6AX68"/>